<sequence>MMASHYFSPGMTSLNIDTWTAAVQAVIRRRSSRPCRTTTPRALCGRPQQHQGVKGCQNGRACRHLTTGEAHFAECPRHLAKQQKLSANSLPSVTLGKEEMVKKGSAKASLLSIFCRALSKEFAERLIQHSTKKIDVTAEETVTDICRASGKSTRQGLCSLPSACVGTLGKDYSLCRVSCSSTRQS</sequence>
<proteinExistence type="predicted"/>
<dbReference type="AlphaFoldDB" id="A0A2S3HE75"/>
<organism evidence="1">
    <name type="scientific">Panicum hallii</name>
    <dbReference type="NCBI Taxonomy" id="206008"/>
    <lineage>
        <taxon>Eukaryota</taxon>
        <taxon>Viridiplantae</taxon>
        <taxon>Streptophyta</taxon>
        <taxon>Embryophyta</taxon>
        <taxon>Tracheophyta</taxon>
        <taxon>Spermatophyta</taxon>
        <taxon>Magnoliopsida</taxon>
        <taxon>Liliopsida</taxon>
        <taxon>Poales</taxon>
        <taxon>Poaceae</taxon>
        <taxon>PACMAD clade</taxon>
        <taxon>Panicoideae</taxon>
        <taxon>Panicodae</taxon>
        <taxon>Paniceae</taxon>
        <taxon>Panicinae</taxon>
        <taxon>Panicum</taxon>
        <taxon>Panicum sect. Panicum</taxon>
    </lineage>
</organism>
<dbReference type="EMBL" id="CM008048">
    <property type="protein sequence ID" value="PAN20881.1"/>
    <property type="molecule type" value="Genomic_DNA"/>
</dbReference>
<evidence type="ECO:0000313" key="1">
    <source>
        <dbReference type="EMBL" id="PAN20881.1"/>
    </source>
</evidence>
<reference evidence="1" key="1">
    <citation type="submission" date="2018-04" db="EMBL/GenBank/DDBJ databases">
        <title>WGS assembly of Panicum hallii.</title>
        <authorList>
            <person name="Lovell J."/>
            <person name="Jenkins J."/>
            <person name="Lowry D."/>
            <person name="Mamidi S."/>
            <person name="Sreedasyam A."/>
            <person name="Weng X."/>
            <person name="Barry K."/>
            <person name="Bonette J."/>
            <person name="Campitelli B."/>
            <person name="Daum C."/>
            <person name="Gordon S."/>
            <person name="Gould B."/>
            <person name="Lipzen A."/>
            <person name="Macqueen A."/>
            <person name="Palacio-Mejia J."/>
            <person name="Plott C."/>
            <person name="Shakirov E."/>
            <person name="Shu S."/>
            <person name="Yoshinaga Y."/>
            <person name="Zane M."/>
            <person name="Rokhsar D."/>
            <person name="Grimwood J."/>
            <person name="Schmutz J."/>
            <person name="Juenger T."/>
        </authorList>
    </citation>
    <scope>NUCLEOTIDE SEQUENCE [LARGE SCALE GENOMIC DNA]</scope>
    <source>
        <strain evidence="1">FIL2</strain>
    </source>
</reference>
<dbReference type="Proteomes" id="UP000243499">
    <property type="component" value="Chromosome 3"/>
</dbReference>
<name>A0A2S3HE75_9POAL</name>
<protein>
    <submittedName>
        <fullName evidence="1">Uncharacterized protein</fullName>
    </submittedName>
</protein>
<gene>
    <name evidence="1" type="ORF">PAHAL_3G419000</name>
</gene>
<dbReference type="Gramene" id="PAN20881">
    <property type="protein sequence ID" value="PAN20881"/>
    <property type="gene ID" value="PAHAL_3G419000"/>
</dbReference>
<accession>A0A2S3HE75</accession>